<dbReference type="PROSITE" id="PS00197">
    <property type="entry name" value="2FE2S_FER_1"/>
    <property type="match status" value="1"/>
</dbReference>
<gene>
    <name evidence="7" type="ORF">LXN57_34915</name>
</gene>
<dbReference type="RefSeq" id="WP_251802503.1">
    <property type="nucleotide sequence ID" value="NZ_JAMQOL010000051.1"/>
</dbReference>
<dbReference type="InterPro" id="IPR006058">
    <property type="entry name" value="2Fe2S_fd_BS"/>
</dbReference>
<keyword evidence="2" id="KW-0479">Metal-binding</keyword>
<name>A0ABT0YB71_9ACTN</name>
<dbReference type="InterPro" id="IPR012675">
    <property type="entry name" value="Beta-grasp_dom_sf"/>
</dbReference>
<dbReference type="SUPFAM" id="SSF47741">
    <property type="entry name" value="CO dehydrogenase ISP C-domain like"/>
    <property type="match status" value="1"/>
</dbReference>
<dbReference type="InterPro" id="IPR036010">
    <property type="entry name" value="2Fe-2S_ferredoxin-like_sf"/>
</dbReference>
<evidence type="ECO:0000256" key="3">
    <source>
        <dbReference type="ARBA" id="ARBA00023002"/>
    </source>
</evidence>
<evidence type="ECO:0000256" key="4">
    <source>
        <dbReference type="ARBA" id="ARBA00023004"/>
    </source>
</evidence>
<keyword evidence="3" id="KW-0560">Oxidoreductase</keyword>
<dbReference type="InterPro" id="IPR002888">
    <property type="entry name" value="2Fe-2S-bd"/>
</dbReference>
<comment type="caution">
    <text evidence="7">The sequence shown here is derived from an EMBL/GenBank/DDBJ whole genome shotgun (WGS) entry which is preliminary data.</text>
</comment>
<keyword evidence="4" id="KW-0408">Iron</keyword>
<reference evidence="7 8" key="1">
    <citation type="submission" date="2022-06" db="EMBL/GenBank/DDBJ databases">
        <title>Actinoplanes abujensis sp. nov., isolated from Nigerian arid soil.</title>
        <authorList>
            <person name="Ding P."/>
        </authorList>
    </citation>
    <scope>NUCLEOTIDE SEQUENCE [LARGE SCALE GENOMIC DNA]</scope>
    <source>
        <strain evidence="8">TRM88002</strain>
    </source>
</reference>
<accession>A0ABT0YB71</accession>
<sequence>MKIVNLRVNGAGQAFIARPGTTLLLALREQLGLTGAKRGCAQGACGSCTVLLDGQPVVSCLVPAVTVDGAEIATIEGLADGQVLSDVQQAFLDGFATQCGFCTPGMIMSAEALLDRNPDPTRDEVNEAISGNVCRCTGYEPIVSAILDAAARRRSRAGQGAKL</sequence>
<keyword evidence="5" id="KW-0411">Iron-sulfur</keyword>
<dbReference type="SUPFAM" id="SSF54292">
    <property type="entry name" value="2Fe-2S ferredoxin-like"/>
    <property type="match status" value="1"/>
</dbReference>
<dbReference type="InterPro" id="IPR036884">
    <property type="entry name" value="2Fe-2S-bd_dom_sf"/>
</dbReference>
<evidence type="ECO:0000256" key="5">
    <source>
        <dbReference type="ARBA" id="ARBA00023014"/>
    </source>
</evidence>
<dbReference type="Gene3D" id="3.10.20.30">
    <property type="match status" value="1"/>
</dbReference>
<organism evidence="7 8">
    <name type="scientific">Paractinoplanes hotanensis</name>
    <dbReference type="NCBI Taxonomy" id="2906497"/>
    <lineage>
        <taxon>Bacteria</taxon>
        <taxon>Bacillati</taxon>
        <taxon>Actinomycetota</taxon>
        <taxon>Actinomycetes</taxon>
        <taxon>Micromonosporales</taxon>
        <taxon>Micromonosporaceae</taxon>
        <taxon>Paractinoplanes</taxon>
    </lineage>
</organism>
<dbReference type="Proteomes" id="UP001523216">
    <property type="component" value="Unassembled WGS sequence"/>
</dbReference>
<dbReference type="Pfam" id="PF01799">
    <property type="entry name" value="Fer2_2"/>
    <property type="match status" value="1"/>
</dbReference>
<dbReference type="PANTHER" id="PTHR44379:SF8">
    <property type="entry name" value="XANTHINE DEHYDROGENASE IRON-SULFUR-BINDING SUBUNIT XDHC-RELATED"/>
    <property type="match status" value="1"/>
</dbReference>
<dbReference type="EMBL" id="JAMQOL010000051">
    <property type="protein sequence ID" value="MCM4082773.1"/>
    <property type="molecule type" value="Genomic_DNA"/>
</dbReference>
<keyword evidence="8" id="KW-1185">Reference proteome</keyword>
<keyword evidence="1" id="KW-0001">2Fe-2S</keyword>
<dbReference type="InterPro" id="IPR051452">
    <property type="entry name" value="Diverse_Oxidoreductases"/>
</dbReference>
<dbReference type="Gene3D" id="1.10.150.120">
    <property type="entry name" value="[2Fe-2S]-binding domain"/>
    <property type="match status" value="1"/>
</dbReference>
<evidence type="ECO:0000256" key="2">
    <source>
        <dbReference type="ARBA" id="ARBA00022723"/>
    </source>
</evidence>
<evidence type="ECO:0000313" key="8">
    <source>
        <dbReference type="Proteomes" id="UP001523216"/>
    </source>
</evidence>
<evidence type="ECO:0000313" key="7">
    <source>
        <dbReference type="EMBL" id="MCM4082773.1"/>
    </source>
</evidence>
<feature type="domain" description="2Fe-2S ferredoxin-type" evidence="6">
    <location>
        <begin position="2"/>
        <end position="78"/>
    </location>
</feature>
<dbReference type="Pfam" id="PF00111">
    <property type="entry name" value="Fer2"/>
    <property type="match status" value="1"/>
</dbReference>
<proteinExistence type="predicted"/>
<evidence type="ECO:0000259" key="6">
    <source>
        <dbReference type="PROSITE" id="PS51085"/>
    </source>
</evidence>
<dbReference type="InterPro" id="IPR001041">
    <property type="entry name" value="2Fe-2S_ferredoxin-type"/>
</dbReference>
<dbReference type="PANTHER" id="PTHR44379">
    <property type="entry name" value="OXIDOREDUCTASE WITH IRON-SULFUR SUBUNIT"/>
    <property type="match status" value="1"/>
</dbReference>
<dbReference type="CDD" id="cd00207">
    <property type="entry name" value="fer2"/>
    <property type="match status" value="1"/>
</dbReference>
<evidence type="ECO:0000256" key="1">
    <source>
        <dbReference type="ARBA" id="ARBA00022714"/>
    </source>
</evidence>
<protein>
    <submittedName>
        <fullName evidence="7">(2Fe-2S)-binding protein</fullName>
    </submittedName>
</protein>
<dbReference type="PROSITE" id="PS51085">
    <property type="entry name" value="2FE2S_FER_2"/>
    <property type="match status" value="1"/>
</dbReference>